<keyword evidence="11" id="KW-1185">Reference proteome</keyword>
<dbReference type="InterPro" id="IPR036849">
    <property type="entry name" value="Enolase-like_C_sf"/>
</dbReference>
<feature type="domain" description="Mandelate racemase/muconate lactonizing enzyme C-terminal" evidence="9">
    <location>
        <begin position="171"/>
        <end position="265"/>
    </location>
</feature>
<evidence type="ECO:0000259" key="9">
    <source>
        <dbReference type="SMART" id="SM00922"/>
    </source>
</evidence>
<dbReference type="InterPro" id="IPR013341">
    <property type="entry name" value="Mandelate_racemase_N_dom"/>
</dbReference>
<dbReference type="Gene3D" id="3.30.390.10">
    <property type="entry name" value="Enolase-like, N-terminal domain"/>
    <property type="match status" value="1"/>
</dbReference>
<proteinExistence type="inferred from homology"/>
<protein>
    <recommendedName>
        <fullName evidence="5">glucarate dehydratase</fullName>
        <ecNumber evidence="5">4.2.1.40</ecNumber>
    </recommendedName>
</protein>
<dbReference type="EMBL" id="JAGIOO010000001">
    <property type="protein sequence ID" value="MBP2473573.1"/>
    <property type="molecule type" value="Genomic_DNA"/>
</dbReference>
<dbReference type="InterPro" id="IPR029017">
    <property type="entry name" value="Enolase-like_N"/>
</dbReference>
<evidence type="ECO:0000256" key="6">
    <source>
        <dbReference type="ARBA" id="ARBA00022723"/>
    </source>
</evidence>
<accession>A0ABS5AAF4</accession>
<dbReference type="Pfam" id="PF02746">
    <property type="entry name" value="MR_MLE_N"/>
    <property type="match status" value="1"/>
</dbReference>
<comment type="caution">
    <text evidence="10">The sequence shown here is derived from an EMBL/GenBank/DDBJ whole genome shotgun (WGS) entry which is preliminary data.</text>
</comment>
<evidence type="ECO:0000313" key="11">
    <source>
        <dbReference type="Proteomes" id="UP001519363"/>
    </source>
</evidence>
<dbReference type="InterPro" id="IPR034593">
    <property type="entry name" value="DgoD-like"/>
</dbReference>
<keyword evidence="6" id="KW-0479">Metal-binding</keyword>
<dbReference type="SMART" id="SM00922">
    <property type="entry name" value="MR_MLE"/>
    <property type="match status" value="1"/>
</dbReference>
<dbReference type="CDD" id="cd03323">
    <property type="entry name" value="D-glucarate_dehydratase"/>
    <property type="match status" value="1"/>
</dbReference>
<evidence type="ECO:0000256" key="7">
    <source>
        <dbReference type="ARBA" id="ARBA00022842"/>
    </source>
</evidence>
<dbReference type="GO" id="GO:0008872">
    <property type="term" value="F:glucarate dehydratase activity"/>
    <property type="evidence" value="ECO:0007669"/>
    <property type="project" value="UniProtKB-EC"/>
</dbReference>
<name>A0ABS5AAF4_9PSEU</name>
<dbReference type="SFLD" id="SFLDG00055">
    <property type="entry name" value="glucarate_dehydratase"/>
    <property type="match status" value="1"/>
</dbReference>
<keyword evidence="7" id="KW-0460">Magnesium</keyword>
<evidence type="ECO:0000256" key="3">
    <source>
        <dbReference type="ARBA" id="ARBA00005183"/>
    </source>
</evidence>
<dbReference type="PANTHER" id="PTHR48080:SF4">
    <property type="entry name" value="GLUCARATE DEHYDRATASE"/>
    <property type="match status" value="1"/>
</dbReference>
<evidence type="ECO:0000256" key="4">
    <source>
        <dbReference type="ARBA" id="ARBA00009938"/>
    </source>
</evidence>
<evidence type="ECO:0000256" key="5">
    <source>
        <dbReference type="ARBA" id="ARBA00011973"/>
    </source>
</evidence>
<comment type="catalytic activity">
    <reaction evidence="1">
        <text>D-glucarate = 5-dehydro-4-deoxy-D-glucarate + H2O</text>
        <dbReference type="Rhea" id="RHEA:14573"/>
        <dbReference type="ChEBI" id="CHEBI:15377"/>
        <dbReference type="ChEBI" id="CHEBI:30612"/>
        <dbReference type="ChEBI" id="CHEBI:42819"/>
        <dbReference type="EC" id="4.2.1.40"/>
    </reaction>
</comment>
<comment type="cofactor">
    <cofactor evidence="2">
        <name>Mg(2+)</name>
        <dbReference type="ChEBI" id="CHEBI:18420"/>
    </cofactor>
</comment>
<gene>
    <name evidence="10" type="ORF">JOF53_002445</name>
</gene>
<dbReference type="RefSeq" id="WP_086786433.1">
    <property type="nucleotide sequence ID" value="NZ_JAGIOO010000001.1"/>
</dbReference>
<evidence type="ECO:0000256" key="1">
    <source>
        <dbReference type="ARBA" id="ARBA00001426"/>
    </source>
</evidence>
<comment type="similarity">
    <text evidence="4">Belongs to the mandelate racemase/muconate lactonizing enzyme family. GlucD subfamily.</text>
</comment>
<comment type="pathway">
    <text evidence="3">Carbohydrate acid metabolism; D-glucarate degradation; 2,5-dioxopentanoate from D-glucarate: step 1/2.</text>
</comment>
<sequence>MTAGTRIRRVTITPIAFRDPPLLNSAGVHEPWALRSVVEVETEDGVTGLGESYGDAGHLARMDAAVPLIVGQDVYALNAIHAAVAKSLGGVAGSDKHGLTGDFTSGGTVDRVFSPFEVACLDIQGKILGRPVHDLLGGKVRDAVPYSAYLFYKWAGHPGAEPDEWGEALDPAGMVAQTRKMVAEYGFGSIKLKGGVFEPDEEIAAIHALREAFPEHPLRIDPNCAWSVPTSLRVAKELDGVLEYLEDPTPGINGMSEVAKQASMPLATNMCVVSFDQLPEAVAKDAVQVILSDHHYWGGLTRSRHLGAICDTFGIGLSMHSNSHLGISLVAMTHLAAATPNLTYACDTHYPWNAQDEVIEPGAVSFVDGSMRVPDGPGLGISLDRDQLARLHENFVKCGLTVRDDTGYMRKFQPDYERKRPRW</sequence>
<dbReference type="InterPro" id="IPR013342">
    <property type="entry name" value="Mandelate_racemase_C"/>
</dbReference>
<dbReference type="SUPFAM" id="SSF51604">
    <property type="entry name" value="Enolase C-terminal domain-like"/>
    <property type="match status" value="1"/>
</dbReference>
<dbReference type="EC" id="4.2.1.40" evidence="5"/>
<dbReference type="SFLD" id="SFLDS00001">
    <property type="entry name" value="Enolase"/>
    <property type="match status" value="1"/>
</dbReference>
<dbReference type="Pfam" id="PF13378">
    <property type="entry name" value="MR_MLE_C"/>
    <property type="match status" value="1"/>
</dbReference>
<evidence type="ECO:0000256" key="2">
    <source>
        <dbReference type="ARBA" id="ARBA00001946"/>
    </source>
</evidence>
<dbReference type="Proteomes" id="UP001519363">
    <property type="component" value="Unassembled WGS sequence"/>
</dbReference>
<dbReference type="SUPFAM" id="SSF54826">
    <property type="entry name" value="Enolase N-terminal domain-like"/>
    <property type="match status" value="1"/>
</dbReference>
<reference evidence="10 11" key="1">
    <citation type="submission" date="2021-03" db="EMBL/GenBank/DDBJ databases">
        <title>Sequencing the genomes of 1000 actinobacteria strains.</title>
        <authorList>
            <person name="Klenk H.-P."/>
        </authorList>
    </citation>
    <scope>NUCLEOTIDE SEQUENCE [LARGE SCALE GENOMIC DNA]</scope>
    <source>
        <strain evidence="10 11">DSM 44580</strain>
    </source>
</reference>
<dbReference type="InterPro" id="IPR034598">
    <property type="entry name" value="GlucD-like"/>
</dbReference>
<keyword evidence="8 10" id="KW-0456">Lyase</keyword>
<organism evidence="10 11">
    <name type="scientific">Crossiella equi</name>
    <dbReference type="NCBI Taxonomy" id="130796"/>
    <lineage>
        <taxon>Bacteria</taxon>
        <taxon>Bacillati</taxon>
        <taxon>Actinomycetota</taxon>
        <taxon>Actinomycetes</taxon>
        <taxon>Pseudonocardiales</taxon>
        <taxon>Pseudonocardiaceae</taxon>
        <taxon>Crossiella</taxon>
    </lineage>
</organism>
<dbReference type="InterPro" id="IPR029065">
    <property type="entry name" value="Enolase_C-like"/>
</dbReference>
<evidence type="ECO:0000313" key="10">
    <source>
        <dbReference type="EMBL" id="MBP2473573.1"/>
    </source>
</evidence>
<evidence type="ECO:0000256" key="8">
    <source>
        <dbReference type="ARBA" id="ARBA00023239"/>
    </source>
</evidence>
<dbReference type="Gene3D" id="3.20.20.120">
    <property type="entry name" value="Enolase-like C-terminal domain"/>
    <property type="match status" value="1"/>
</dbReference>
<dbReference type="PANTHER" id="PTHR48080">
    <property type="entry name" value="D-GALACTONATE DEHYDRATASE-RELATED"/>
    <property type="match status" value="1"/>
</dbReference>